<name>A0ABW0ZV54_9ACTN</name>
<organism evidence="2 3">
    <name type="scientific">Actinomadura rugatobispora</name>
    <dbReference type="NCBI Taxonomy" id="1994"/>
    <lineage>
        <taxon>Bacteria</taxon>
        <taxon>Bacillati</taxon>
        <taxon>Actinomycetota</taxon>
        <taxon>Actinomycetes</taxon>
        <taxon>Streptosporangiales</taxon>
        <taxon>Thermomonosporaceae</taxon>
        <taxon>Actinomadura</taxon>
    </lineage>
</organism>
<keyword evidence="3" id="KW-1185">Reference proteome</keyword>
<dbReference type="Gene3D" id="1.10.630.10">
    <property type="entry name" value="Cytochrome P450"/>
    <property type="match status" value="1"/>
</dbReference>
<dbReference type="PANTHER" id="PTHR46696:SF3">
    <property type="entry name" value="PULCHERRIMINIC ACID SYNTHASE"/>
    <property type="match status" value="1"/>
</dbReference>
<gene>
    <name evidence="2" type="ORF">ACFPZN_03515</name>
</gene>
<dbReference type="PRINTS" id="PR00359">
    <property type="entry name" value="BP450"/>
</dbReference>
<evidence type="ECO:0000313" key="3">
    <source>
        <dbReference type="Proteomes" id="UP001596074"/>
    </source>
</evidence>
<dbReference type="PANTHER" id="PTHR46696">
    <property type="entry name" value="P450, PUTATIVE (EUROFUNG)-RELATED"/>
    <property type="match status" value="1"/>
</dbReference>
<dbReference type="InterPro" id="IPR002397">
    <property type="entry name" value="Cyt_P450_B"/>
</dbReference>
<dbReference type="SUPFAM" id="SSF48264">
    <property type="entry name" value="Cytochrome P450"/>
    <property type="match status" value="1"/>
</dbReference>
<dbReference type="Proteomes" id="UP001596074">
    <property type="component" value="Unassembled WGS sequence"/>
</dbReference>
<evidence type="ECO:0000313" key="2">
    <source>
        <dbReference type="EMBL" id="MFC5744680.1"/>
    </source>
</evidence>
<reference evidence="3" key="1">
    <citation type="journal article" date="2019" name="Int. J. Syst. Evol. Microbiol.">
        <title>The Global Catalogue of Microorganisms (GCM) 10K type strain sequencing project: providing services to taxonomists for standard genome sequencing and annotation.</title>
        <authorList>
            <consortium name="The Broad Institute Genomics Platform"/>
            <consortium name="The Broad Institute Genome Sequencing Center for Infectious Disease"/>
            <person name="Wu L."/>
            <person name="Ma J."/>
        </authorList>
    </citation>
    <scope>NUCLEOTIDE SEQUENCE [LARGE SCALE GENOMIC DNA]</scope>
    <source>
        <strain evidence="3">KCTC 42087</strain>
    </source>
</reference>
<evidence type="ECO:0000256" key="1">
    <source>
        <dbReference type="ARBA" id="ARBA00010617"/>
    </source>
</evidence>
<comment type="similarity">
    <text evidence="1">Belongs to the cytochrome P450 family.</text>
</comment>
<dbReference type="EMBL" id="JBHSON010000004">
    <property type="protein sequence ID" value="MFC5744680.1"/>
    <property type="molecule type" value="Genomic_DNA"/>
</dbReference>
<dbReference type="PRINTS" id="PR00385">
    <property type="entry name" value="P450"/>
</dbReference>
<proteinExistence type="inferred from homology"/>
<dbReference type="RefSeq" id="WP_378280058.1">
    <property type="nucleotide sequence ID" value="NZ_JBHSON010000004.1"/>
</dbReference>
<dbReference type="Pfam" id="PF00067">
    <property type="entry name" value="p450"/>
    <property type="match status" value="1"/>
</dbReference>
<protein>
    <submittedName>
        <fullName evidence="2">Cytochrome P450</fullName>
    </submittedName>
</protein>
<dbReference type="InterPro" id="IPR001128">
    <property type="entry name" value="Cyt_P450"/>
</dbReference>
<comment type="caution">
    <text evidence="2">The sequence shown here is derived from an EMBL/GenBank/DDBJ whole genome shotgun (WGS) entry which is preliminary data.</text>
</comment>
<sequence>MTALERFLGADLFHQDIHPLIAEVRAGTPVAAVDVPATGESPASRQFYVFTHALVREVMGDPARFSNLAYAPQMRMFAGRTMLELDPPEHSEYRGLIAPLLRSSVVGRRYRELVDSVVTAGVGRLTGRAELLADLTSWVPVRVIGGLLGVPEADMEKFCALALRLIDVSSEWREVAEARTELAGYFAELVTTHRGGPDLLGDLLAIRAPRRLSTEELVSFLLLLIPAGIETTHRAAASLLLTLLQRPALLDEVRADRSLLPRAMEEVMRWEPAVAGGLRIARRPTTLGRVTVPAGAVVYTSFLAANRDPARFADPDVFDMHRDGLQHVTYGHGPHLCLGMHLARFEVVALVNRVLDVLPGLRLDPSAPEPYFHGKIYRTPNALPVVL</sequence>
<dbReference type="InterPro" id="IPR036396">
    <property type="entry name" value="Cyt_P450_sf"/>
</dbReference>
<accession>A0ABW0ZV54</accession>